<evidence type="ECO:0000313" key="2">
    <source>
        <dbReference type="Proteomes" id="UP001174419"/>
    </source>
</evidence>
<evidence type="ECO:0000313" key="1">
    <source>
        <dbReference type="EMBL" id="MDM1719998.1"/>
    </source>
</evidence>
<protein>
    <submittedName>
        <fullName evidence="1">Uncharacterized protein</fullName>
    </submittedName>
</protein>
<reference evidence="1" key="1">
    <citation type="submission" date="2020-06" db="EMBL/GenBank/DDBJ databases">
        <authorList>
            <person name="Dong N."/>
        </authorList>
    </citation>
    <scope>NUCLEOTIDE SEQUENCE</scope>
    <source>
        <strain evidence="1">DF49-4</strain>
    </source>
</reference>
<reference evidence="1" key="2">
    <citation type="journal article" date="2022" name="Sci. Total Environ.">
        <title>Prevalence, transmission, and molecular epidemiology of tet(X)-positive bacteria among humans, animals, and environmental niches in China: An epidemiological, and genomic-based study.</title>
        <authorList>
            <person name="Dong N."/>
            <person name="Zeng Y."/>
            <person name="Cai C."/>
            <person name="Sun C."/>
            <person name="Lu J."/>
            <person name="Liu C."/>
            <person name="Zhou H."/>
            <person name="Sun Q."/>
            <person name="Shu L."/>
            <person name="Wang H."/>
            <person name="Wang Y."/>
            <person name="Wang S."/>
            <person name="Wu C."/>
            <person name="Chan E.W."/>
            <person name="Chen G."/>
            <person name="Shen Z."/>
            <person name="Chen S."/>
            <person name="Zhang R."/>
        </authorList>
    </citation>
    <scope>NUCLEOTIDE SEQUENCE</scope>
    <source>
        <strain evidence="1">DF49-4</strain>
    </source>
</reference>
<gene>
    <name evidence="1" type="ORF">HX110_12890</name>
</gene>
<comment type="caution">
    <text evidence="1">The sequence shown here is derived from an EMBL/GenBank/DDBJ whole genome shotgun (WGS) entry which is preliminary data.</text>
</comment>
<proteinExistence type="predicted"/>
<name>A0AB35M5J0_9GAMM</name>
<sequence length="73" mass="8390">MSSQTKKSLAFFLVVLCGVGVLNCKSSREPQADQDSISRAEQRERDFMQRQAEYVKEHGHGKHYNLQDGKVYE</sequence>
<dbReference type="Proteomes" id="UP001174419">
    <property type="component" value="Unassembled WGS sequence"/>
</dbReference>
<dbReference type="AlphaFoldDB" id="A0AB35M5J0"/>
<dbReference type="EMBL" id="JACANG010000037">
    <property type="protein sequence ID" value="MDM1719998.1"/>
    <property type="molecule type" value="Genomic_DNA"/>
</dbReference>
<dbReference type="RefSeq" id="WP_286381464.1">
    <property type="nucleotide sequence ID" value="NZ_JACANG010000037.1"/>
</dbReference>
<organism evidence="1 2">
    <name type="scientific">Acinetobacter towneri</name>
    <dbReference type="NCBI Taxonomy" id="202956"/>
    <lineage>
        <taxon>Bacteria</taxon>
        <taxon>Pseudomonadati</taxon>
        <taxon>Pseudomonadota</taxon>
        <taxon>Gammaproteobacteria</taxon>
        <taxon>Moraxellales</taxon>
        <taxon>Moraxellaceae</taxon>
        <taxon>Acinetobacter</taxon>
    </lineage>
</organism>
<accession>A0AB35M5J0</accession>